<evidence type="ECO:0000313" key="2">
    <source>
        <dbReference type="Proteomes" id="UP000019146"/>
    </source>
</evidence>
<name>A0A0P0RS26_9BURK</name>
<dbReference type="KEGG" id="bcai:K788_00035340"/>
<dbReference type="Proteomes" id="UP000019146">
    <property type="component" value="Plasmid unnamed"/>
</dbReference>
<evidence type="ECO:0000313" key="1">
    <source>
        <dbReference type="EMBL" id="ALL71796.1"/>
    </source>
</evidence>
<accession>A0A0P0RS26</accession>
<proteinExistence type="predicted"/>
<reference evidence="1 2" key="1">
    <citation type="journal article" date="2014" name="Genome Announc.">
        <title>Draft Genome Sequence of the Haloacid-Degrading Burkholderia caribensis Strain MBA4.</title>
        <authorList>
            <person name="Pan Y."/>
            <person name="Kong K.F."/>
            <person name="Tsang J.S."/>
        </authorList>
    </citation>
    <scope>NUCLEOTIDE SEQUENCE [LARGE SCALE GENOMIC DNA]</scope>
    <source>
        <strain evidence="1 2">MBA4</strain>
        <plasmid evidence="2">Plasmid</plasmid>
    </source>
</reference>
<protein>
    <submittedName>
        <fullName evidence="1">Uncharacterized protein</fullName>
    </submittedName>
</protein>
<dbReference type="AlphaFoldDB" id="A0A0P0RS26"/>
<organism evidence="1 2">
    <name type="scientific">Paraburkholderia caribensis MBA4</name>
    <dbReference type="NCBI Taxonomy" id="1323664"/>
    <lineage>
        <taxon>Bacteria</taxon>
        <taxon>Pseudomonadati</taxon>
        <taxon>Pseudomonadota</taxon>
        <taxon>Betaproteobacteria</taxon>
        <taxon>Burkholderiales</taxon>
        <taxon>Burkholderiaceae</taxon>
        <taxon>Paraburkholderia</taxon>
    </lineage>
</organism>
<geneLocation type="plasmid" evidence="2"/>
<keyword evidence="1" id="KW-0614">Plasmid</keyword>
<gene>
    <name evidence="1" type="ORF">K788_00035340</name>
</gene>
<dbReference type="EMBL" id="CP012748">
    <property type="protein sequence ID" value="ALL71796.1"/>
    <property type="molecule type" value="Genomic_DNA"/>
</dbReference>
<sequence length="34" mass="3917">MLLDNVRSSPDLWMKHAIRGDRAFYLICTPVSPL</sequence>